<dbReference type="RefSeq" id="XP_014154446.1">
    <property type="nucleotide sequence ID" value="XM_014298971.1"/>
</dbReference>
<dbReference type="GO" id="GO:0004497">
    <property type="term" value="F:monooxygenase activity"/>
    <property type="evidence" value="ECO:0007669"/>
    <property type="project" value="UniProtKB-KW"/>
</dbReference>
<comment type="cofactor">
    <cofactor evidence="5">
        <name>heme</name>
        <dbReference type="ChEBI" id="CHEBI:30413"/>
    </cofactor>
</comment>
<dbReference type="PANTHER" id="PTHR24304:SF2">
    <property type="entry name" value="24-HYDROXYCHOLESTEROL 7-ALPHA-HYDROXYLASE"/>
    <property type="match status" value="1"/>
</dbReference>
<evidence type="ECO:0000256" key="1">
    <source>
        <dbReference type="ARBA" id="ARBA00010617"/>
    </source>
</evidence>
<dbReference type="CDD" id="cd11042">
    <property type="entry name" value="CYP51-like"/>
    <property type="match status" value="1"/>
</dbReference>
<feature type="binding site" description="axial binding residue" evidence="5">
    <location>
        <position position="458"/>
    </location>
    <ligand>
        <name>heme</name>
        <dbReference type="ChEBI" id="CHEBI:30413"/>
    </ligand>
    <ligandPart>
        <name>Fe</name>
        <dbReference type="ChEBI" id="CHEBI:18248"/>
    </ligandPart>
</feature>
<evidence type="ECO:0000256" key="6">
    <source>
        <dbReference type="RuleBase" id="RU000461"/>
    </source>
</evidence>
<dbReference type="AlphaFoldDB" id="A0A0L0FV82"/>
<dbReference type="InterPro" id="IPR001128">
    <property type="entry name" value="Cyt_P450"/>
</dbReference>
<evidence type="ECO:0000256" key="2">
    <source>
        <dbReference type="ARBA" id="ARBA00022617"/>
    </source>
</evidence>
<keyword evidence="9" id="KW-1185">Reference proteome</keyword>
<dbReference type="GO" id="GO:0016705">
    <property type="term" value="F:oxidoreductase activity, acting on paired donors, with incorporation or reduction of molecular oxygen"/>
    <property type="evidence" value="ECO:0007669"/>
    <property type="project" value="InterPro"/>
</dbReference>
<organism evidence="8 9">
    <name type="scientific">Sphaeroforma arctica JP610</name>
    <dbReference type="NCBI Taxonomy" id="667725"/>
    <lineage>
        <taxon>Eukaryota</taxon>
        <taxon>Ichthyosporea</taxon>
        <taxon>Ichthyophonida</taxon>
        <taxon>Sphaeroforma</taxon>
    </lineage>
</organism>
<dbReference type="Proteomes" id="UP000054560">
    <property type="component" value="Unassembled WGS sequence"/>
</dbReference>
<dbReference type="SUPFAM" id="SSF48264">
    <property type="entry name" value="Cytochrome P450"/>
    <property type="match status" value="1"/>
</dbReference>
<protein>
    <recommendedName>
        <fullName evidence="10">Lanosterol 14-alpha demethylase</fullName>
    </recommendedName>
</protein>
<dbReference type="InterPro" id="IPR050529">
    <property type="entry name" value="CYP450_sterol_14alpha_dmase"/>
</dbReference>
<keyword evidence="6" id="KW-0503">Monooxygenase</keyword>
<dbReference type="PRINTS" id="PR00385">
    <property type="entry name" value="P450"/>
</dbReference>
<dbReference type="eggNOG" id="KOG0684">
    <property type="taxonomic scope" value="Eukaryota"/>
</dbReference>
<dbReference type="STRING" id="667725.A0A0L0FV82"/>
<evidence type="ECO:0000313" key="9">
    <source>
        <dbReference type="Proteomes" id="UP000054560"/>
    </source>
</evidence>
<dbReference type="Pfam" id="PF00067">
    <property type="entry name" value="p450"/>
    <property type="match status" value="1"/>
</dbReference>
<evidence type="ECO:0008006" key="10">
    <source>
        <dbReference type="Google" id="ProtNLM"/>
    </source>
</evidence>
<evidence type="ECO:0000256" key="4">
    <source>
        <dbReference type="ARBA" id="ARBA00023004"/>
    </source>
</evidence>
<evidence type="ECO:0000256" key="7">
    <source>
        <dbReference type="SAM" id="Phobius"/>
    </source>
</evidence>
<name>A0A0L0FV82_9EUKA</name>
<proteinExistence type="inferred from homology"/>
<keyword evidence="3 5" id="KW-0479">Metal-binding</keyword>
<dbReference type="OrthoDB" id="1055148at2759"/>
<dbReference type="PANTHER" id="PTHR24304">
    <property type="entry name" value="CYTOCHROME P450 FAMILY 7"/>
    <property type="match status" value="1"/>
</dbReference>
<dbReference type="PRINTS" id="PR00465">
    <property type="entry name" value="EP450IV"/>
</dbReference>
<dbReference type="Gene3D" id="1.10.630.10">
    <property type="entry name" value="Cytochrome P450"/>
    <property type="match status" value="1"/>
</dbReference>
<dbReference type="PROSITE" id="PS00086">
    <property type="entry name" value="CYTOCHROME_P450"/>
    <property type="match status" value="1"/>
</dbReference>
<dbReference type="InterPro" id="IPR017972">
    <property type="entry name" value="Cyt_P450_CS"/>
</dbReference>
<keyword evidence="7" id="KW-0472">Membrane</keyword>
<accession>A0A0L0FV82</accession>
<keyword evidence="7" id="KW-0812">Transmembrane</keyword>
<gene>
    <name evidence="8" type="ORF">SARC_07091</name>
</gene>
<keyword evidence="6" id="KW-0560">Oxidoreductase</keyword>
<keyword evidence="2 5" id="KW-0349">Heme</keyword>
<evidence type="ECO:0000313" key="8">
    <source>
        <dbReference type="EMBL" id="KNC80544.1"/>
    </source>
</evidence>
<feature type="transmembrane region" description="Helical" evidence="7">
    <location>
        <begin position="21"/>
        <end position="38"/>
    </location>
</feature>
<keyword evidence="4 5" id="KW-0408">Iron</keyword>
<keyword evidence="7" id="KW-1133">Transmembrane helix</keyword>
<sequence length="518" mass="58516">MGLIETIVTSTKERVASATQTELVLAIVLITFTIVLVTRRSNVPEGVKFPPRVGHYIPFVGSAIEFGASPITFLHECYKTYGPVFTFKMMGMDCTYVIGSEASALMFNSKNDDLNAESVYASLTVPVFGKGVAYDIDAKEFGEQKRISKAGLTINRFQEYVPMIEEETTKYLQRWGNEGKTDLFKCMAELVIMTASRCLLGREVRALLDESVADLYHDLDGGFTPAAWLLPGWLPLPSFRTRDRAHIKLKKVFTDIIGERRRTQKEKAEGESEGTDMMWTFMNTPYRNGQLMTDDQVAGMCIALLLAGQHTSSTTASWAGFYMCHDKRLQDRARAEVLDTVGEHTTPTFEDLKELTFLDNTIRETLRLRPPIMTMMRTVQTPQQLMGYTIPIGGYVCASPTVNHLLEDAWGPDNMDFNPDRFEGMRTDKADELTRDASATPGKGKFSYVPFGAGRHRCIGEMFAYTQIKTIWTTMLREFELSRDSLPDIDYTTMIHTPKDPWVYYKRREAHKQAPGAV</sequence>
<dbReference type="GeneID" id="25907595"/>
<reference evidence="8 9" key="1">
    <citation type="submission" date="2011-02" db="EMBL/GenBank/DDBJ databases">
        <title>The Genome Sequence of Sphaeroforma arctica JP610.</title>
        <authorList>
            <consortium name="The Broad Institute Genome Sequencing Platform"/>
            <person name="Russ C."/>
            <person name="Cuomo C."/>
            <person name="Young S.K."/>
            <person name="Zeng Q."/>
            <person name="Gargeya S."/>
            <person name="Alvarado L."/>
            <person name="Berlin A."/>
            <person name="Chapman S.B."/>
            <person name="Chen Z."/>
            <person name="Freedman E."/>
            <person name="Gellesch M."/>
            <person name="Goldberg J."/>
            <person name="Griggs A."/>
            <person name="Gujja S."/>
            <person name="Heilman E."/>
            <person name="Heiman D."/>
            <person name="Howarth C."/>
            <person name="Mehta T."/>
            <person name="Neiman D."/>
            <person name="Pearson M."/>
            <person name="Roberts A."/>
            <person name="Saif S."/>
            <person name="Shea T."/>
            <person name="Shenoy N."/>
            <person name="Sisk P."/>
            <person name="Stolte C."/>
            <person name="Sykes S."/>
            <person name="White J."/>
            <person name="Yandava C."/>
            <person name="Burger G."/>
            <person name="Gray M.W."/>
            <person name="Holland P.W.H."/>
            <person name="King N."/>
            <person name="Lang F.B.F."/>
            <person name="Roger A.J."/>
            <person name="Ruiz-Trillo I."/>
            <person name="Haas B."/>
            <person name="Nusbaum C."/>
            <person name="Birren B."/>
        </authorList>
    </citation>
    <scope>NUCLEOTIDE SEQUENCE [LARGE SCALE GENOMIC DNA]</scope>
    <source>
        <strain evidence="8 9">JP610</strain>
    </source>
</reference>
<dbReference type="InterPro" id="IPR036396">
    <property type="entry name" value="Cyt_P450_sf"/>
</dbReference>
<evidence type="ECO:0000256" key="3">
    <source>
        <dbReference type="ARBA" id="ARBA00022723"/>
    </source>
</evidence>
<dbReference type="GO" id="GO:0020037">
    <property type="term" value="F:heme binding"/>
    <property type="evidence" value="ECO:0007669"/>
    <property type="project" value="InterPro"/>
</dbReference>
<dbReference type="EMBL" id="KQ242137">
    <property type="protein sequence ID" value="KNC80544.1"/>
    <property type="molecule type" value="Genomic_DNA"/>
</dbReference>
<evidence type="ECO:0000256" key="5">
    <source>
        <dbReference type="PIRSR" id="PIRSR602403-1"/>
    </source>
</evidence>
<comment type="similarity">
    <text evidence="1 6">Belongs to the cytochrome P450 family.</text>
</comment>
<dbReference type="InterPro" id="IPR002403">
    <property type="entry name" value="Cyt_P450_E_grp-IV"/>
</dbReference>
<dbReference type="GO" id="GO:0005506">
    <property type="term" value="F:iron ion binding"/>
    <property type="evidence" value="ECO:0007669"/>
    <property type="project" value="InterPro"/>
</dbReference>